<dbReference type="InterPro" id="IPR003819">
    <property type="entry name" value="TauD/TfdA-like"/>
</dbReference>
<dbReference type="RefSeq" id="WP_274589127.1">
    <property type="nucleotide sequence ID" value="NZ_JARAOX010000194.1"/>
</dbReference>
<evidence type="ECO:0000313" key="13">
    <source>
        <dbReference type="EMBL" id="MDD9784316.1"/>
    </source>
</evidence>
<evidence type="ECO:0000256" key="8">
    <source>
        <dbReference type="ARBA" id="ARBA00051250"/>
    </source>
</evidence>
<dbReference type="FunFam" id="3.60.130.10:FF:000002">
    <property type="entry name" value="Alpha-ketoglutarate-dependent taurine dioxygenase"/>
    <property type="match status" value="1"/>
</dbReference>
<accession>A0ABD4WVU2</accession>
<evidence type="ECO:0000259" key="12">
    <source>
        <dbReference type="Pfam" id="PF02668"/>
    </source>
</evidence>
<evidence type="ECO:0000256" key="5">
    <source>
        <dbReference type="ARBA" id="ARBA00023002"/>
    </source>
</evidence>
<evidence type="ECO:0000256" key="11">
    <source>
        <dbReference type="ARBA" id="ARBA00078517"/>
    </source>
</evidence>
<evidence type="ECO:0000256" key="9">
    <source>
        <dbReference type="ARBA" id="ARBA00066614"/>
    </source>
</evidence>
<dbReference type="InterPro" id="IPR042098">
    <property type="entry name" value="TauD-like_sf"/>
</dbReference>
<evidence type="ECO:0000256" key="10">
    <source>
        <dbReference type="ARBA" id="ARBA00067109"/>
    </source>
</evidence>
<reference evidence="13 14" key="1">
    <citation type="submission" date="2023-02" db="EMBL/GenBank/DDBJ databases">
        <authorList>
            <person name="Olszewska D."/>
        </authorList>
    </citation>
    <scope>NUCLEOTIDE SEQUENCE [LARGE SCALE GENOMIC DNA]</scope>
    <source>
        <strain evidence="13 14">FDU301</strain>
    </source>
</reference>
<dbReference type="Gene3D" id="3.60.130.10">
    <property type="entry name" value="Clavaminate synthase-like"/>
    <property type="match status" value="1"/>
</dbReference>
<dbReference type="EC" id="1.14.11.77" evidence="9"/>
<comment type="cofactor">
    <cofactor evidence="1">
        <name>Fe(2+)</name>
        <dbReference type="ChEBI" id="CHEBI:29033"/>
    </cofactor>
</comment>
<name>A0ABD4WVU2_PRIMG</name>
<dbReference type="Proteomes" id="UP001213771">
    <property type="component" value="Unassembled WGS sequence"/>
</dbReference>
<evidence type="ECO:0000256" key="4">
    <source>
        <dbReference type="ARBA" id="ARBA00022964"/>
    </source>
</evidence>
<keyword evidence="4 13" id="KW-0223">Dioxygenase</keyword>
<sequence>MSTVSKSAAKNSVLEVQPIAGHIGAEIKGVHLSSNLNAETLNAINKALLKHKVVFFRGQGHIDDAEQEAFAALFGEPEAHPTVPIKEGSNYLFELDSERGGRANSWHTDVTFIDTYPKASILRAVVVPEAGGDTVWANTAVAYQNLPSELRQLADQLWAVHTNDYDYGGRHPNRSQEDLERHRKVFASTVYETEHPVVRIHPETGERTLVLGHFVKKIKGLSSSDSNHLFSILQDHVTRLENTVRWHWKAGDIAIWDNRATQHYAINDYGEKHRVMRRVTLLGEVPVSIDGQTSITYKKEE</sequence>
<comment type="caution">
    <text evidence="13">The sequence shown here is derived from an EMBL/GenBank/DDBJ whole genome shotgun (WGS) entry which is preliminary data.</text>
</comment>
<comment type="similarity">
    <text evidence="2">Belongs to the TfdA dioxygenase family.</text>
</comment>
<gene>
    <name evidence="13" type="ORF">PVE99_18295</name>
</gene>
<dbReference type="Pfam" id="PF02668">
    <property type="entry name" value="TauD"/>
    <property type="match status" value="1"/>
</dbReference>
<evidence type="ECO:0000256" key="1">
    <source>
        <dbReference type="ARBA" id="ARBA00001954"/>
    </source>
</evidence>
<keyword evidence="5" id="KW-0560">Oxidoreductase</keyword>
<dbReference type="GO" id="GO:0046872">
    <property type="term" value="F:metal ion binding"/>
    <property type="evidence" value="ECO:0007669"/>
    <property type="project" value="UniProtKB-KW"/>
</dbReference>
<evidence type="ECO:0000256" key="3">
    <source>
        <dbReference type="ARBA" id="ARBA00022723"/>
    </source>
</evidence>
<proteinExistence type="inferred from homology"/>
<dbReference type="GO" id="GO:0051213">
    <property type="term" value="F:dioxygenase activity"/>
    <property type="evidence" value="ECO:0007669"/>
    <property type="project" value="UniProtKB-KW"/>
</dbReference>
<comment type="catalytic activity">
    <reaction evidence="8">
        <text>2-ethylhexyl sulfate + 2-oxoglutarate + O2 = 2-ethylhexanal + sulfate + succinate + CO2 + H(+)</text>
        <dbReference type="Rhea" id="RHEA:47620"/>
        <dbReference type="ChEBI" id="CHEBI:15378"/>
        <dbReference type="ChEBI" id="CHEBI:15379"/>
        <dbReference type="ChEBI" id="CHEBI:16189"/>
        <dbReference type="ChEBI" id="CHEBI:16526"/>
        <dbReference type="ChEBI" id="CHEBI:16810"/>
        <dbReference type="ChEBI" id="CHEBI:30031"/>
        <dbReference type="ChEBI" id="CHEBI:87808"/>
        <dbReference type="ChEBI" id="CHEBI:87809"/>
        <dbReference type="EC" id="1.14.11.77"/>
    </reaction>
</comment>
<dbReference type="EMBL" id="JARAOX010000194">
    <property type="protein sequence ID" value="MDD9784316.1"/>
    <property type="molecule type" value="Genomic_DNA"/>
</dbReference>
<evidence type="ECO:0000256" key="2">
    <source>
        <dbReference type="ARBA" id="ARBA00005896"/>
    </source>
</evidence>
<keyword evidence="6" id="KW-0408">Iron</keyword>
<dbReference type="SUPFAM" id="SSF51197">
    <property type="entry name" value="Clavaminate synthase-like"/>
    <property type="match status" value="1"/>
</dbReference>
<keyword evidence="3" id="KW-0479">Metal-binding</keyword>
<evidence type="ECO:0000256" key="6">
    <source>
        <dbReference type="ARBA" id="ARBA00023004"/>
    </source>
</evidence>
<organism evidence="13 14">
    <name type="scientific">Priestia megaterium</name>
    <name type="common">Bacillus megaterium</name>
    <dbReference type="NCBI Taxonomy" id="1404"/>
    <lineage>
        <taxon>Bacteria</taxon>
        <taxon>Bacillati</taxon>
        <taxon>Bacillota</taxon>
        <taxon>Bacilli</taxon>
        <taxon>Bacillales</taxon>
        <taxon>Bacillaceae</taxon>
        <taxon>Priestia</taxon>
    </lineage>
</organism>
<dbReference type="AlphaFoldDB" id="A0ABD4WVU2"/>
<dbReference type="InterPro" id="IPR051323">
    <property type="entry name" value="AtsK-like"/>
</dbReference>
<feature type="domain" description="TauD/TfdA-like" evidence="12">
    <location>
        <begin position="15"/>
        <end position="280"/>
    </location>
</feature>
<protein>
    <recommendedName>
        <fullName evidence="10">Alpha-ketoglutarate-dependent sulfate ester dioxygenase</fullName>
        <ecNumber evidence="9">1.14.11.77</ecNumber>
    </recommendedName>
    <alternativeName>
        <fullName evidence="11">Type II alkyl sulfatase</fullName>
    </alternativeName>
</protein>
<evidence type="ECO:0000313" key="14">
    <source>
        <dbReference type="Proteomes" id="UP001213771"/>
    </source>
</evidence>
<evidence type="ECO:0000256" key="7">
    <source>
        <dbReference type="ARBA" id="ARBA00050529"/>
    </source>
</evidence>
<dbReference type="PANTHER" id="PTHR30468:SF5">
    <property type="entry name" value="ALPHA-KETOGLUTARATE-DEPENDENT SULFATE ESTER DIOXYGENASE"/>
    <property type="match status" value="1"/>
</dbReference>
<comment type="catalytic activity">
    <reaction evidence="7">
        <text>a primary linear alkyl sulfate ester + 2-oxoglutarate + O2 = an aldehyde + sulfate + succinate + CO2 + H(+)</text>
        <dbReference type="Rhea" id="RHEA:65716"/>
        <dbReference type="ChEBI" id="CHEBI:15378"/>
        <dbReference type="ChEBI" id="CHEBI:15379"/>
        <dbReference type="ChEBI" id="CHEBI:16189"/>
        <dbReference type="ChEBI" id="CHEBI:16526"/>
        <dbReference type="ChEBI" id="CHEBI:16810"/>
        <dbReference type="ChEBI" id="CHEBI:17478"/>
        <dbReference type="ChEBI" id="CHEBI:30031"/>
        <dbReference type="ChEBI" id="CHEBI:157685"/>
        <dbReference type="EC" id="1.14.11.77"/>
    </reaction>
</comment>
<dbReference type="PANTHER" id="PTHR30468">
    <property type="entry name" value="ALPHA-KETOGLUTARATE-DEPENDENT SULFONATE DIOXYGENASE"/>
    <property type="match status" value="1"/>
</dbReference>